<dbReference type="GO" id="GO:0044205">
    <property type="term" value="P:'de novo' UMP biosynthetic process"/>
    <property type="evidence" value="ECO:0007669"/>
    <property type="project" value="UniProtKB-UniPathway"/>
</dbReference>
<comment type="catalytic activity">
    <reaction evidence="8 11">
        <text>orotidine 5'-phosphate + H(+) = UMP + CO2</text>
        <dbReference type="Rhea" id="RHEA:11596"/>
        <dbReference type="ChEBI" id="CHEBI:15378"/>
        <dbReference type="ChEBI" id="CHEBI:16526"/>
        <dbReference type="ChEBI" id="CHEBI:57538"/>
        <dbReference type="ChEBI" id="CHEBI:57865"/>
        <dbReference type="EC" id="4.1.1.23"/>
    </reaction>
</comment>
<feature type="binding site" evidence="10">
    <location>
        <position position="279"/>
    </location>
    <ligand>
        <name>substrate</name>
    </ligand>
</feature>
<feature type="binding site" evidence="10">
    <location>
        <position position="259"/>
    </location>
    <ligand>
        <name>substrate</name>
    </ligand>
</feature>
<dbReference type="SMART" id="SM00934">
    <property type="entry name" value="OMPdecase"/>
    <property type="match status" value="1"/>
</dbReference>
<dbReference type="InterPro" id="IPR001754">
    <property type="entry name" value="OMPdeCOase_dom"/>
</dbReference>
<evidence type="ECO:0000256" key="10">
    <source>
        <dbReference type="PIRSR" id="PIRSR614732-2"/>
    </source>
</evidence>
<name>A0A1G2MEN6_9BACT</name>
<dbReference type="PANTHER" id="PTHR32119:SF2">
    <property type="entry name" value="OROTIDINE 5'-PHOSPHATE DECARBOXYLASE"/>
    <property type="match status" value="1"/>
</dbReference>
<organism evidence="13 14">
    <name type="scientific">Candidatus Taylorbacteria bacterium RIFCSPHIGHO2_02_FULL_43_32b</name>
    <dbReference type="NCBI Taxonomy" id="1802306"/>
    <lineage>
        <taxon>Bacteria</taxon>
        <taxon>Candidatus Tayloriibacteriota</taxon>
    </lineage>
</organism>
<keyword evidence="5 11" id="KW-0210">Decarboxylase</keyword>
<evidence type="ECO:0000313" key="13">
    <source>
        <dbReference type="EMBL" id="OHA22358.1"/>
    </source>
</evidence>
<dbReference type="NCBIfam" id="TIGR01740">
    <property type="entry name" value="pyrF"/>
    <property type="match status" value="1"/>
</dbReference>
<keyword evidence="7 11" id="KW-0456">Lyase</keyword>
<dbReference type="CDD" id="cd04725">
    <property type="entry name" value="OMP_decarboxylase_like"/>
    <property type="match status" value="1"/>
</dbReference>
<evidence type="ECO:0000256" key="2">
    <source>
        <dbReference type="ARBA" id="ARBA00004861"/>
    </source>
</evidence>
<sequence length="357" mass="38961">MEKQTQAFLLVFCFSCGSLNLGSVKPWLEPWLLGSYSTITKRRIMQNEKRAIIALDNMSVSQSVILLDKIKHLILAAKVGFEMFVAEGPQFLRLLREMGVDFFLDLKFHDIPNTVKKAVARAVLYEPLIINVHASGGEAMMKAAMTGAEEGAKLASQKYGHSVGRPLIVAVTLLTSLEVKDLLDIGYLESDVLGLMPEEARGNLIPELTLTMSILAERAGLDGVVCSVSDAKLIRQTQKPGFKIITPGIRRPDSSKQDQKRVATPTDAALVGAWPVIGRIVTEAADPVAAMQRVNDEIASALKTKSRDEESPSVMGGEQEPMCPDCGHTTIRNGLRYKCLNCGRTVLCPELGREAVN</sequence>
<comment type="function">
    <text evidence="1">Catalyzes the decarboxylation of orotidine 5'-monophosphate (OMP) to uridine 5'-monophosphate (UMP).</text>
</comment>
<dbReference type="InterPro" id="IPR011060">
    <property type="entry name" value="RibuloseP-bd_barrel"/>
</dbReference>
<evidence type="ECO:0000256" key="9">
    <source>
        <dbReference type="PIRSR" id="PIRSR614732-1"/>
    </source>
</evidence>
<evidence type="ECO:0000313" key="14">
    <source>
        <dbReference type="Proteomes" id="UP000177130"/>
    </source>
</evidence>
<feature type="binding site" evidence="10">
    <location>
        <position position="56"/>
    </location>
    <ligand>
        <name>substrate</name>
    </ligand>
</feature>
<feature type="binding site" evidence="10">
    <location>
        <position position="250"/>
    </location>
    <ligand>
        <name>substrate</name>
    </ligand>
</feature>
<proteinExistence type="inferred from homology"/>
<dbReference type="InterPro" id="IPR013785">
    <property type="entry name" value="Aldolase_TIM"/>
</dbReference>
<dbReference type="EMBL" id="MHRK01000054">
    <property type="protein sequence ID" value="OHA22358.1"/>
    <property type="molecule type" value="Genomic_DNA"/>
</dbReference>
<protein>
    <recommendedName>
        <fullName evidence="4 11">Orotidine 5'-phosphate decarboxylase</fullName>
        <ecNumber evidence="3 11">4.1.1.23</ecNumber>
    </recommendedName>
</protein>
<feature type="active site" description="For OMPdecase activity" evidence="9">
    <location>
        <position position="110"/>
    </location>
</feature>
<comment type="similarity">
    <text evidence="11">Belongs to the OMP decarboxylase family.</text>
</comment>
<evidence type="ECO:0000256" key="8">
    <source>
        <dbReference type="ARBA" id="ARBA00049157"/>
    </source>
</evidence>
<dbReference type="AlphaFoldDB" id="A0A1G2MEN6"/>
<evidence type="ECO:0000256" key="5">
    <source>
        <dbReference type="ARBA" id="ARBA00022793"/>
    </source>
</evidence>
<feature type="binding site" evidence="10">
    <location>
        <position position="175"/>
    </location>
    <ligand>
        <name>substrate</name>
    </ligand>
</feature>
<dbReference type="UniPathway" id="UPA00070">
    <property type="reaction ID" value="UER00120"/>
</dbReference>
<dbReference type="EC" id="4.1.1.23" evidence="3 11"/>
<accession>A0A1G2MEN6</accession>
<comment type="pathway">
    <text evidence="2 11">Pyrimidine metabolism; UMP biosynthesis via de novo pathway; UMP from orotate: step 2/2.</text>
</comment>
<evidence type="ECO:0000259" key="12">
    <source>
        <dbReference type="SMART" id="SM00934"/>
    </source>
</evidence>
<gene>
    <name evidence="13" type="ORF">A3C72_04755</name>
</gene>
<dbReference type="NCBIfam" id="NF001273">
    <property type="entry name" value="PRK00230.1"/>
    <property type="match status" value="1"/>
</dbReference>
<dbReference type="GO" id="GO:0005829">
    <property type="term" value="C:cytosol"/>
    <property type="evidence" value="ECO:0007669"/>
    <property type="project" value="TreeGrafter"/>
</dbReference>
<feature type="domain" description="Orotidine 5'-phosphate decarboxylase" evidence="12">
    <location>
        <begin position="50"/>
        <end position="294"/>
    </location>
</feature>
<dbReference type="Proteomes" id="UP000177130">
    <property type="component" value="Unassembled WGS sequence"/>
</dbReference>
<evidence type="ECO:0000256" key="11">
    <source>
        <dbReference type="RuleBase" id="RU000512"/>
    </source>
</evidence>
<evidence type="ECO:0000256" key="4">
    <source>
        <dbReference type="ARBA" id="ARBA00021923"/>
    </source>
</evidence>
<dbReference type="InterPro" id="IPR018089">
    <property type="entry name" value="OMPdecase_AS"/>
</dbReference>
<dbReference type="PANTHER" id="PTHR32119">
    <property type="entry name" value="OROTIDINE 5'-PHOSPHATE DECARBOXYLASE"/>
    <property type="match status" value="1"/>
</dbReference>
<dbReference type="Gene3D" id="3.20.20.70">
    <property type="entry name" value="Aldolase class I"/>
    <property type="match status" value="1"/>
</dbReference>
<feature type="active site" description="For OMPdecase activity" evidence="9">
    <location>
        <position position="105"/>
    </location>
</feature>
<feature type="binding site" evidence="10">
    <location>
        <position position="78"/>
    </location>
    <ligand>
        <name>substrate</name>
    </ligand>
</feature>
<feature type="binding site" evidence="10">
    <location>
        <position position="278"/>
    </location>
    <ligand>
        <name>substrate</name>
    </ligand>
</feature>
<dbReference type="PROSITE" id="PS00156">
    <property type="entry name" value="OMPDECASE"/>
    <property type="match status" value="1"/>
</dbReference>
<dbReference type="GO" id="GO:0004590">
    <property type="term" value="F:orotidine-5'-phosphate decarboxylase activity"/>
    <property type="evidence" value="ECO:0007669"/>
    <property type="project" value="UniProtKB-EC"/>
</dbReference>
<dbReference type="Pfam" id="PF00215">
    <property type="entry name" value="OMPdecase"/>
    <property type="match status" value="1"/>
</dbReference>
<evidence type="ECO:0000256" key="1">
    <source>
        <dbReference type="ARBA" id="ARBA00002356"/>
    </source>
</evidence>
<feature type="active site" description="For OMPdecase activity" evidence="9">
    <location>
        <position position="107"/>
    </location>
</feature>
<comment type="caution">
    <text evidence="13">The sequence shown here is derived from an EMBL/GenBank/DDBJ whole genome shotgun (WGS) entry which is preliminary data.</text>
</comment>
<dbReference type="InterPro" id="IPR014732">
    <property type="entry name" value="OMPdecase"/>
</dbReference>
<evidence type="ECO:0000256" key="6">
    <source>
        <dbReference type="ARBA" id="ARBA00022975"/>
    </source>
</evidence>
<keyword evidence="6 11" id="KW-0665">Pyrimidine biosynthesis</keyword>
<evidence type="ECO:0000256" key="7">
    <source>
        <dbReference type="ARBA" id="ARBA00023239"/>
    </source>
</evidence>
<dbReference type="STRING" id="1802306.A3C72_04755"/>
<dbReference type="SUPFAM" id="SSF51366">
    <property type="entry name" value="Ribulose-phoshate binding barrel"/>
    <property type="match status" value="1"/>
</dbReference>
<dbReference type="GO" id="GO:0006207">
    <property type="term" value="P:'de novo' pyrimidine nucleobase biosynthetic process"/>
    <property type="evidence" value="ECO:0007669"/>
    <property type="project" value="InterPro"/>
</dbReference>
<reference evidence="13 14" key="1">
    <citation type="journal article" date="2016" name="Nat. Commun.">
        <title>Thousands of microbial genomes shed light on interconnected biogeochemical processes in an aquifer system.</title>
        <authorList>
            <person name="Anantharaman K."/>
            <person name="Brown C.T."/>
            <person name="Hug L.A."/>
            <person name="Sharon I."/>
            <person name="Castelle C.J."/>
            <person name="Probst A.J."/>
            <person name="Thomas B.C."/>
            <person name="Singh A."/>
            <person name="Wilkins M.J."/>
            <person name="Karaoz U."/>
            <person name="Brodie E.L."/>
            <person name="Williams K.H."/>
            <person name="Hubbard S.S."/>
            <person name="Banfield J.F."/>
        </authorList>
    </citation>
    <scope>NUCLEOTIDE SEQUENCE [LARGE SCALE GENOMIC DNA]</scope>
</reference>
<evidence type="ECO:0000256" key="3">
    <source>
        <dbReference type="ARBA" id="ARBA00012321"/>
    </source>
</evidence>